<organism evidence="2">
    <name type="scientific">Hexamita inflata</name>
    <dbReference type="NCBI Taxonomy" id="28002"/>
    <lineage>
        <taxon>Eukaryota</taxon>
        <taxon>Metamonada</taxon>
        <taxon>Diplomonadida</taxon>
        <taxon>Hexamitidae</taxon>
        <taxon>Hexamitinae</taxon>
        <taxon>Hexamita</taxon>
    </lineage>
</organism>
<comment type="caution">
    <text evidence="2">The sequence shown here is derived from an EMBL/GenBank/DDBJ whole genome shotgun (WGS) entry which is preliminary data.</text>
</comment>
<accession>A0AA86UXG0</accession>
<sequence>MYFDNQIQSYIFYYIRAYQNTILLAPIVVNCYILKYTNIYPEIDLKLLCLLGRTVIAGLNHTFGVKLEGPIPGYRGIKITRNQKFIMALSIDMIENIFFVIILNIVAQLCKKEITPQITSLLVTLYL</sequence>
<dbReference type="AlphaFoldDB" id="A0AA86UXG0"/>
<keyword evidence="1" id="KW-0812">Transmembrane</keyword>
<proteinExistence type="predicted"/>
<dbReference type="Proteomes" id="UP001642409">
    <property type="component" value="Unassembled WGS sequence"/>
</dbReference>
<dbReference type="EMBL" id="CAXDID020000171">
    <property type="protein sequence ID" value="CAL6047325.1"/>
    <property type="molecule type" value="Genomic_DNA"/>
</dbReference>
<keyword evidence="1" id="KW-0472">Membrane</keyword>
<evidence type="ECO:0000256" key="1">
    <source>
        <dbReference type="SAM" id="Phobius"/>
    </source>
</evidence>
<keyword evidence="4" id="KW-1185">Reference proteome</keyword>
<reference evidence="3 4" key="2">
    <citation type="submission" date="2024-07" db="EMBL/GenBank/DDBJ databases">
        <authorList>
            <person name="Akdeniz Z."/>
        </authorList>
    </citation>
    <scope>NUCLEOTIDE SEQUENCE [LARGE SCALE GENOMIC DNA]</scope>
</reference>
<evidence type="ECO:0000313" key="4">
    <source>
        <dbReference type="Proteomes" id="UP001642409"/>
    </source>
</evidence>
<protein>
    <submittedName>
        <fullName evidence="3">Hypothetical_protein</fullName>
    </submittedName>
</protein>
<dbReference type="EMBL" id="CATOUU010001099">
    <property type="protein sequence ID" value="CAI9971874.1"/>
    <property type="molecule type" value="Genomic_DNA"/>
</dbReference>
<feature type="transmembrane region" description="Helical" evidence="1">
    <location>
        <begin position="85"/>
        <end position="107"/>
    </location>
</feature>
<gene>
    <name evidence="3" type="ORF">HINF_LOCUS42151</name>
    <name evidence="2" type="ORF">HINF_LOCUS59519</name>
</gene>
<keyword evidence="1" id="KW-1133">Transmembrane helix</keyword>
<name>A0AA86UXG0_9EUKA</name>
<reference evidence="2" key="1">
    <citation type="submission" date="2023-06" db="EMBL/GenBank/DDBJ databases">
        <authorList>
            <person name="Kurt Z."/>
        </authorList>
    </citation>
    <scope>NUCLEOTIDE SEQUENCE</scope>
</reference>
<evidence type="ECO:0000313" key="2">
    <source>
        <dbReference type="EMBL" id="CAI9971874.1"/>
    </source>
</evidence>
<evidence type="ECO:0000313" key="3">
    <source>
        <dbReference type="EMBL" id="CAL6047325.1"/>
    </source>
</evidence>